<dbReference type="EMBL" id="CAUOFW020003169">
    <property type="protein sequence ID" value="CAK9158398.1"/>
    <property type="molecule type" value="Genomic_DNA"/>
</dbReference>
<dbReference type="InterPro" id="IPR015915">
    <property type="entry name" value="Kelch-typ_b-propeller"/>
</dbReference>
<dbReference type="PANTHER" id="PTHR47590">
    <property type="entry name" value="F-BOX/KELCH-REPEAT PROTEIN SKIP25"/>
    <property type="match status" value="1"/>
</dbReference>
<protein>
    <recommendedName>
        <fullName evidence="4">F-box/kelch-repeat protein SKIP25</fullName>
    </recommendedName>
</protein>
<dbReference type="AlphaFoldDB" id="A0ABC8SU08"/>
<dbReference type="InterPro" id="IPR036047">
    <property type="entry name" value="F-box-like_dom_sf"/>
</dbReference>
<dbReference type="Proteomes" id="UP001642360">
    <property type="component" value="Unassembled WGS sequence"/>
</dbReference>
<organism evidence="2 3">
    <name type="scientific">Ilex paraguariensis</name>
    <name type="common">yerba mate</name>
    <dbReference type="NCBI Taxonomy" id="185542"/>
    <lineage>
        <taxon>Eukaryota</taxon>
        <taxon>Viridiplantae</taxon>
        <taxon>Streptophyta</taxon>
        <taxon>Embryophyta</taxon>
        <taxon>Tracheophyta</taxon>
        <taxon>Spermatophyta</taxon>
        <taxon>Magnoliopsida</taxon>
        <taxon>eudicotyledons</taxon>
        <taxon>Gunneridae</taxon>
        <taxon>Pentapetalae</taxon>
        <taxon>asterids</taxon>
        <taxon>campanulids</taxon>
        <taxon>Aquifoliales</taxon>
        <taxon>Aquifoliaceae</taxon>
        <taxon>Ilex</taxon>
    </lineage>
</organism>
<comment type="caution">
    <text evidence="2">The sequence shown here is derived from an EMBL/GenBank/DDBJ whole genome shotgun (WGS) entry which is preliminary data.</text>
</comment>
<evidence type="ECO:0000256" key="1">
    <source>
        <dbReference type="SAM" id="MobiDB-lite"/>
    </source>
</evidence>
<accession>A0ABC8SU08</accession>
<evidence type="ECO:0008006" key="4">
    <source>
        <dbReference type="Google" id="ProtNLM"/>
    </source>
</evidence>
<reference evidence="2 3" key="1">
    <citation type="submission" date="2024-02" db="EMBL/GenBank/DDBJ databases">
        <authorList>
            <person name="Vignale AGUSTIN F."/>
            <person name="Sosa J E."/>
            <person name="Modenutti C."/>
        </authorList>
    </citation>
    <scope>NUCLEOTIDE SEQUENCE [LARGE SCALE GENOMIC DNA]</scope>
</reference>
<evidence type="ECO:0000313" key="2">
    <source>
        <dbReference type="EMBL" id="CAK9158398.1"/>
    </source>
</evidence>
<dbReference type="SUPFAM" id="SSF81383">
    <property type="entry name" value="F-box domain"/>
    <property type="match status" value="1"/>
</dbReference>
<feature type="region of interest" description="Disordered" evidence="1">
    <location>
        <begin position="1"/>
        <end position="22"/>
    </location>
</feature>
<sequence length="422" mass="46327">MTYATTASTGSSASTTTITGRSTAKLGKLSDHRHHNHHQPLLPGLPDDIAHLCLSLVPPSILYSVCRSWRRLIYSPSFPPFLSIYALLFSPQTEDQIPHFSNSLEFAFFEPISSTWQSLPPPPPDPPLRLLLRHPSFISRNLPIQSVACSGNLVLLAATTDQFLPALPRPLIFNPLTRKWTLGPPLATPRRWCAAGASCETVYVASGIGSHYNPVVARSVESLNINTSHSNIKDSHHNNQRNRSLEVGWTWENMGALRDGKFSREAIEAVGWRRKLCMVNVKGDAAKEGVVYDVESDAWGDMPEGMLAGWRGPAAAMDEDIIYMVDESRGALRMYEPERDAWVEILQTEELRGADNIAAGGGRVCVVCCGGIGIVVVDVVSSPPRLWVVDTPPGFQTMAIHVLPRMSQPDFQTPVLASTSMD</sequence>
<proteinExistence type="predicted"/>
<dbReference type="SUPFAM" id="SSF117281">
    <property type="entry name" value="Kelch motif"/>
    <property type="match status" value="1"/>
</dbReference>
<evidence type="ECO:0000313" key="3">
    <source>
        <dbReference type="Proteomes" id="UP001642360"/>
    </source>
</evidence>
<keyword evidence="3" id="KW-1185">Reference proteome</keyword>
<dbReference type="PANTHER" id="PTHR47590:SF1">
    <property type="entry name" value="F-BOX_KELCH-REPEAT PROTEIN SKIP25"/>
    <property type="match status" value="1"/>
</dbReference>
<gene>
    <name evidence="2" type="ORF">ILEXP_LOCUS27038</name>
</gene>
<dbReference type="Gene3D" id="2.120.10.80">
    <property type="entry name" value="Kelch-type beta propeller"/>
    <property type="match status" value="1"/>
</dbReference>
<name>A0ABC8SU08_9AQUA</name>